<accession>E3M2Y1</accession>
<dbReference type="SUPFAM" id="SSF81321">
    <property type="entry name" value="Family A G protein-coupled receptor-like"/>
    <property type="match status" value="1"/>
</dbReference>
<evidence type="ECO:0000259" key="6">
    <source>
        <dbReference type="PROSITE" id="PS50262"/>
    </source>
</evidence>
<dbReference type="Gene3D" id="1.20.1070.10">
    <property type="entry name" value="Rhodopsin 7-helix transmembrane proteins"/>
    <property type="match status" value="1"/>
</dbReference>
<feature type="transmembrane region" description="Helical" evidence="5">
    <location>
        <begin position="389"/>
        <end position="411"/>
    </location>
</feature>
<dbReference type="InParanoid" id="E3M2Y1"/>
<feature type="transmembrane region" description="Helical" evidence="5">
    <location>
        <begin position="344"/>
        <end position="369"/>
    </location>
</feature>
<feature type="transmembrane region" description="Helical" evidence="5">
    <location>
        <begin position="304"/>
        <end position="323"/>
    </location>
</feature>
<evidence type="ECO:0000256" key="2">
    <source>
        <dbReference type="ARBA" id="ARBA00022692"/>
    </source>
</evidence>
<feature type="transmembrane region" description="Helical" evidence="5">
    <location>
        <begin position="150"/>
        <end position="178"/>
    </location>
</feature>
<reference evidence="7" key="1">
    <citation type="submission" date="2007-07" db="EMBL/GenBank/DDBJ databases">
        <title>PCAP assembly of the Caenorhabditis remanei genome.</title>
        <authorList>
            <consortium name="The Caenorhabditis remanei Sequencing Consortium"/>
            <person name="Wilson R.K."/>
        </authorList>
    </citation>
    <scope>NUCLEOTIDE SEQUENCE [LARGE SCALE GENOMIC DNA]</scope>
    <source>
        <strain evidence="7">PB4641</strain>
    </source>
</reference>
<keyword evidence="3 5" id="KW-1133">Transmembrane helix</keyword>
<feature type="domain" description="G-protein coupled receptors family 1 profile" evidence="6">
    <location>
        <begin position="132"/>
        <end position="410"/>
    </location>
</feature>
<keyword evidence="2 5" id="KW-0812">Transmembrane</keyword>
<dbReference type="HOGENOM" id="CLU_419345_0_0_1"/>
<dbReference type="PANTHER" id="PTHR46641:SF10">
    <property type="entry name" value="G-PROTEIN COUPLED RECEPTORS FAMILY 1 PROFILE DOMAIN-CONTAINING PROTEIN"/>
    <property type="match status" value="1"/>
</dbReference>
<evidence type="ECO:0000313" key="7">
    <source>
        <dbReference type="EMBL" id="EFO89919.1"/>
    </source>
</evidence>
<name>E3M2Y1_CAERE</name>
<feature type="transmembrane region" description="Helical" evidence="5">
    <location>
        <begin position="53"/>
        <end position="72"/>
    </location>
</feature>
<dbReference type="eggNOG" id="ENOG502SJIK">
    <property type="taxonomic scope" value="Eukaryota"/>
</dbReference>
<protein>
    <recommendedName>
        <fullName evidence="6">G-protein coupled receptors family 1 profile domain-containing protein</fullName>
    </recommendedName>
</protein>
<evidence type="ECO:0000256" key="3">
    <source>
        <dbReference type="ARBA" id="ARBA00022989"/>
    </source>
</evidence>
<dbReference type="OrthoDB" id="10011262at2759"/>
<evidence type="ECO:0000313" key="8">
    <source>
        <dbReference type="Proteomes" id="UP000008281"/>
    </source>
</evidence>
<dbReference type="PANTHER" id="PTHR46641">
    <property type="entry name" value="FMRFAMIDE RECEPTOR-RELATED"/>
    <property type="match status" value="1"/>
</dbReference>
<keyword evidence="8" id="KW-1185">Reference proteome</keyword>
<dbReference type="EMBL" id="DS268422">
    <property type="protein sequence ID" value="EFO89919.1"/>
    <property type="molecule type" value="Genomic_DNA"/>
</dbReference>
<keyword evidence="4 5" id="KW-0472">Membrane</keyword>
<dbReference type="OMA" id="ECATRVF"/>
<evidence type="ECO:0000256" key="1">
    <source>
        <dbReference type="ARBA" id="ARBA00004370"/>
    </source>
</evidence>
<gene>
    <name evidence="7" type="ORF">CRE_07401</name>
</gene>
<dbReference type="InterPro" id="IPR017452">
    <property type="entry name" value="GPCR_Rhodpsn_7TM"/>
</dbReference>
<dbReference type="Proteomes" id="UP000008281">
    <property type="component" value="Unassembled WGS sequence"/>
</dbReference>
<dbReference type="InterPro" id="IPR052954">
    <property type="entry name" value="GPCR-Ligand_Int"/>
</dbReference>
<sequence length="654" mass="75224">MMLSCTLSSSASPLSLNPHIFHSSILVEGIKPRPTSALVLIQVAPPQLMVRPSAPPPIFALLASFPLLSLVFKLSHHLFLFQTVHFYCSSTMEENNSTSITWPLIDWCFNMEMWLHTMATQNISTQMRTKYAHYKVFRYIYGSRVFSKRLAVHLGMICFWDMLYLLCCLSTYCIPSLIYSVTPIYGPFSYILFFLQPFASFCVSCTIWQVFAITLERYLAVSSPLEQRTRKAKFGVGWICVAITICAFILNLLPVPFENELVDCYEIIFDSNGAPMFRNHTMMKPYFDDKIRIYRFLVHFFPDLLFRAPTPIIVIGTMTVRTIQACSQRSVGNFQIGMRFNRNMPLRLSLLNFKFILCNTLYMFNTILLELLEYGNMDNGDYDGYINSFYLTDASNMLLVVHSATNWLLFYKFPSCRKKDSISMTLSTSIKYSSIKHRVAEHISKQVSPLASALGVDIIHKLCEDIPEVKSIIHGKLEKESEQNERETLVGLEFGHFIRDVFRWFGDRNRRVSKKIIYKQYSDAAIRGKINFKAPEWKIIRTTVVEMIVTHLAAHAKETNSKGAIHSKADIEECATRVFNQVLSEMKNVALCANVEEKQKARAERFVRSNSTTTVMPIFREPPRKSHSVSMRFQYSTSVDSVQMSEQQTLIHKV</sequence>
<dbReference type="FunCoup" id="E3M2Y1">
    <property type="interactions" value="337"/>
</dbReference>
<dbReference type="AlphaFoldDB" id="E3M2Y1"/>
<proteinExistence type="predicted"/>
<dbReference type="CDD" id="cd14978">
    <property type="entry name" value="7tmA_FMRFamide_R-like"/>
    <property type="match status" value="1"/>
</dbReference>
<organism evidence="8">
    <name type="scientific">Caenorhabditis remanei</name>
    <name type="common">Caenorhabditis vulgaris</name>
    <dbReference type="NCBI Taxonomy" id="31234"/>
    <lineage>
        <taxon>Eukaryota</taxon>
        <taxon>Metazoa</taxon>
        <taxon>Ecdysozoa</taxon>
        <taxon>Nematoda</taxon>
        <taxon>Chromadorea</taxon>
        <taxon>Rhabditida</taxon>
        <taxon>Rhabditina</taxon>
        <taxon>Rhabditomorpha</taxon>
        <taxon>Rhabditoidea</taxon>
        <taxon>Rhabditidae</taxon>
        <taxon>Peloderinae</taxon>
        <taxon>Caenorhabditis</taxon>
    </lineage>
</organism>
<dbReference type="GO" id="GO:0016020">
    <property type="term" value="C:membrane"/>
    <property type="evidence" value="ECO:0007669"/>
    <property type="project" value="UniProtKB-SubCell"/>
</dbReference>
<evidence type="ECO:0000256" key="5">
    <source>
        <dbReference type="SAM" id="Phobius"/>
    </source>
</evidence>
<dbReference type="PROSITE" id="PS50262">
    <property type="entry name" value="G_PROTEIN_RECEP_F1_2"/>
    <property type="match status" value="1"/>
</dbReference>
<feature type="transmembrane region" description="Helical" evidence="5">
    <location>
        <begin position="234"/>
        <end position="253"/>
    </location>
</feature>
<feature type="transmembrane region" description="Helical" evidence="5">
    <location>
        <begin position="190"/>
        <end position="213"/>
    </location>
</feature>
<evidence type="ECO:0000256" key="4">
    <source>
        <dbReference type="ARBA" id="ARBA00023136"/>
    </source>
</evidence>
<comment type="subcellular location">
    <subcellularLocation>
        <location evidence="1">Membrane</location>
    </subcellularLocation>
</comment>